<dbReference type="PROSITE" id="PS51257">
    <property type="entry name" value="PROKAR_LIPOPROTEIN"/>
    <property type="match status" value="1"/>
</dbReference>
<comment type="subcellular location">
    <subcellularLocation>
        <location evidence="1">Cell outer membrane</location>
    </subcellularLocation>
</comment>
<evidence type="ECO:0000256" key="4">
    <source>
        <dbReference type="ARBA" id="ARBA00023136"/>
    </source>
</evidence>
<accession>A0A7G1HZR0</accession>
<evidence type="ECO:0000256" key="2">
    <source>
        <dbReference type="ARBA" id="ARBA00006275"/>
    </source>
</evidence>
<feature type="domain" description="SusD-like N-terminal" evidence="7">
    <location>
        <begin position="22"/>
        <end position="226"/>
    </location>
</feature>
<dbReference type="Pfam" id="PF07980">
    <property type="entry name" value="SusD_RagB"/>
    <property type="match status" value="1"/>
</dbReference>
<comment type="similarity">
    <text evidence="2">Belongs to the SusD family.</text>
</comment>
<reference evidence="9" key="1">
    <citation type="submission" date="2020-07" db="EMBL/GenBank/DDBJ databases">
        <title>Complete genome sequencing of Coprobacter sp. strain 2CBH44.</title>
        <authorList>
            <person name="Sakamoto M."/>
            <person name="Murakami T."/>
            <person name="Mori H."/>
        </authorList>
    </citation>
    <scope>NUCLEOTIDE SEQUENCE [LARGE SCALE GENOMIC DNA]</scope>
    <source>
        <strain evidence="9">2CBH44</strain>
    </source>
</reference>
<proteinExistence type="inferred from homology"/>
<dbReference type="InterPro" id="IPR033985">
    <property type="entry name" value="SusD-like_N"/>
</dbReference>
<keyword evidence="9" id="KW-1185">Reference proteome</keyword>
<dbReference type="AlphaFoldDB" id="A0A7G1HZR0"/>
<dbReference type="Gene3D" id="1.25.40.390">
    <property type="match status" value="1"/>
</dbReference>
<keyword evidence="3" id="KW-0732">Signal</keyword>
<name>A0A7G1HZR0_9BACT</name>
<keyword evidence="5" id="KW-0998">Cell outer membrane</keyword>
<evidence type="ECO:0000256" key="1">
    <source>
        <dbReference type="ARBA" id="ARBA00004442"/>
    </source>
</evidence>
<evidence type="ECO:0008006" key="10">
    <source>
        <dbReference type="Google" id="ProtNLM"/>
    </source>
</evidence>
<dbReference type="RefSeq" id="WP_200754872.1">
    <property type="nucleotide sequence ID" value="NZ_AP023322.1"/>
</dbReference>
<dbReference type="Pfam" id="PF14322">
    <property type="entry name" value="SusD-like_3"/>
    <property type="match status" value="1"/>
</dbReference>
<dbReference type="InterPro" id="IPR011990">
    <property type="entry name" value="TPR-like_helical_dom_sf"/>
</dbReference>
<dbReference type="Proteomes" id="UP000594042">
    <property type="component" value="Chromosome"/>
</dbReference>
<dbReference type="KEGG" id="copr:Cop2CBH44_23340"/>
<dbReference type="EMBL" id="AP023322">
    <property type="protein sequence ID" value="BCI63981.1"/>
    <property type="molecule type" value="Genomic_DNA"/>
</dbReference>
<gene>
    <name evidence="8" type="ORF">Cop2CBH44_23340</name>
</gene>
<dbReference type="GO" id="GO:0009279">
    <property type="term" value="C:cell outer membrane"/>
    <property type="evidence" value="ECO:0007669"/>
    <property type="project" value="UniProtKB-SubCell"/>
</dbReference>
<evidence type="ECO:0000256" key="5">
    <source>
        <dbReference type="ARBA" id="ARBA00023237"/>
    </source>
</evidence>
<evidence type="ECO:0000259" key="6">
    <source>
        <dbReference type="Pfam" id="PF07980"/>
    </source>
</evidence>
<evidence type="ECO:0000313" key="8">
    <source>
        <dbReference type="EMBL" id="BCI63981.1"/>
    </source>
</evidence>
<dbReference type="SUPFAM" id="SSF48452">
    <property type="entry name" value="TPR-like"/>
    <property type="match status" value="1"/>
</dbReference>
<keyword evidence="4" id="KW-0472">Membrane</keyword>
<sequence>MKRLRYIPLYIILLVSFSSCSDYLEKAPGVDVTEDTIFSSKLQLETFVAGTYYWGLLSDLPMWDARDKRDCFSGAATDECEAANTWYWAQGWNTASLTASDNRDSRWTTHWKAIRRTNTIIDLIDNAPFDDPNYKKQVRGEAKFLRAYNYWQLFIKYGGVPILRHRFDLDDNFYVPRGTIDDVVKFMVQDCDDAYTDLPSASEYPSNLRGRASKAAALALKSRILLYAASPTFNTATPYMDFGGNNALICYGNKDDKRWEAAAEASRLAIQEAINSGFSLIKDKGVDKNYQYVWETPDNSEIILAEKSKEAMGPWHFPWGPRIPNTGASGFGPGSSLTYNFLKKYETKNGTQQTWDDNGGNDLMAKLKELDPRFAQSVAYQGQKWDNNDLLVLDFTSKDPNDPNDKDGRNNCIGGALVHKPVPYSVSSVQSVVPNGIILRLGELYLNYAEALNECHSTPPTEAYDAVDEIRARSGMPPFPRNLSQAEFRERIRNERSIELAFEGHRLWDIRRWEIAEQEGVMQGNMYGIKIYKIAGVSDEYTYKPYVFEVRSFKTRMYRHPFPQSEMDKLYLIQNPGYE</sequence>
<organism evidence="8 9">
    <name type="scientific">Coprobacter secundus subsp. similis</name>
    <dbReference type="NCBI Taxonomy" id="2751153"/>
    <lineage>
        <taxon>Bacteria</taxon>
        <taxon>Pseudomonadati</taxon>
        <taxon>Bacteroidota</taxon>
        <taxon>Bacteroidia</taxon>
        <taxon>Bacteroidales</taxon>
        <taxon>Barnesiellaceae</taxon>
        <taxon>Coprobacter</taxon>
    </lineage>
</organism>
<feature type="domain" description="RagB/SusD" evidence="6">
    <location>
        <begin position="325"/>
        <end position="578"/>
    </location>
</feature>
<dbReference type="InterPro" id="IPR012944">
    <property type="entry name" value="SusD_RagB_dom"/>
</dbReference>
<evidence type="ECO:0000256" key="3">
    <source>
        <dbReference type="ARBA" id="ARBA00022729"/>
    </source>
</evidence>
<evidence type="ECO:0000313" key="9">
    <source>
        <dbReference type="Proteomes" id="UP000594042"/>
    </source>
</evidence>
<protein>
    <recommendedName>
        <fullName evidence="10">RagB/SusD family nutrient uptake outer membrane protein</fullName>
    </recommendedName>
</protein>
<evidence type="ECO:0000259" key="7">
    <source>
        <dbReference type="Pfam" id="PF14322"/>
    </source>
</evidence>